<keyword evidence="3" id="KW-1185">Reference proteome</keyword>
<dbReference type="SUPFAM" id="SSF49299">
    <property type="entry name" value="PKD domain"/>
    <property type="match status" value="1"/>
</dbReference>
<protein>
    <submittedName>
        <fullName evidence="2">Athe_2463 domain-containing protein</fullName>
    </submittedName>
</protein>
<reference evidence="3" key="1">
    <citation type="journal article" date="2019" name="Int. J. Syst. Evol. Microbiol.">
        <title>The Global Catalogue of Microorganisms (GCM) 10K type strain sequencing project: providing services to taxonomists for standard genome sequencing and annotation.</title>
        <authorList>
            <consortium name="The Broad Institute Genomics Platform"/>
            <consortium name="The Broad Institute Genome Sequencing Center for Infectious Disease"/>
            <person name="Wu L."/>
            <person name="Ma J."/>
        </authorList>
    </citation>
    <scope>NUCLEOTIDE SEQUENCE [LARGE SCALE GENOMIC DNA]</scope>
    <source>
        <strain evidence="3">CGMCC 1.18578</strain>
    </source>
</reference>
<dbReference type="InterPro" id="IPR035986">
    <property type="entry name" value="PKD_dom_sf"/>
</dbReference>
<name>A0ABW0R5M5_9BACL</name>
<proteinExistence type="predicted"/>
<dbReference type="RefSeq" id="WP_378114002.1">
    <property type="nucleotide sequence ID" value="NZ_JBHSNC010000057.1"/>
</dbReference>
<feature type="region of interest" description="Disordered" evidence="1">
    <location>
        <begin position="110"/>
        <end position="132"/>
    </location>
</feature>
<sequence>MIGRRGRRDRYITFTLLLGFLASILSVVAQPISAATTDNVVDCNAGHTELKPPPGFDRCILVSGKTKLFNQKLYDETKLVAYGKLAEVNLKSTDFKSRWLDLEGEEHPNTYEKLEGDNPPVKHPYYKSSDTGEKGEYRYHGYDRNGNLYANNNFPRDGGAASNVDPEDKMWIYRPWDSTVIPSSNKNKPSGFSPLKLFGNNLTDAKDIYSKGQNTIDAVNKIIHVNNFNGGIIETKNDYPKDPEGNKTKRNLFDYMYVEQTPSTWAGGQGRMLNQRSDGSIWYQEFAIDRLKSSSKKKPGMKSTTVKPTKTLNEKWVISSTASQTQVDLRTAPENWKWSFDFSSIINDDRKVDPSDDDVMFKDRFRKLEYYTRSDVNYWQFTITYNIAGKTPIVNTYKTDQNGKVIFDNDRQIGRFTDSAITFNKNDFSIDDQVFIQLHAETHYESENVAMTFDKGDASYTIYFKDTVPIFVPDLPHRVITDPDPALPPLLSCAATIPKDAFDIVSYGASDQTDASKVQSRKVFLDGRLISDADFFSGNYVFGDDLDGIHQIMVQWVPFPTNDPRIEDPAGYDPGCQSVRYVYVHDTVPTAQFLLKGGSFKENRKMTVDDTSAQAVDAYVQATYPLVDWQWSWSALGESSDADRRLKVNQAQHKEFLYKQPGRYQLTLTVKNALGRTSEAYVLPFSVLRDENPAVIFYPYSSEISREDALTPSYDAVSTDGDVISNQSFKVYYDSAGDETYTQLIDSFTSPVPQYKPPISKLGKYRIVVMVNENYGQDTFPEYLTAADKRQTTKQFEFEINNYIPYSDIYTDIPTKQEQVDTYFLADKNLAQAKIDYLKSNGVTINNELRKEGIDPYVSLWDMHTYTYTQPASTTNVTGQSYPPTSTNYCNNGYCGVLTRSSITDNGSNQDFGSDKLKDMSDTQTKEAVCTNTQNVSYDKDGHGTESFTGSCGDSYAYDSGGYKGSLSRTYTSPSSGCPSTDTSRKNGSCSTLYTAHYSGSATRTWQESYHEYDWRWVSNYYGYYSGTISKDVRQLLTNPFSRTTSTKYVIYISDGIVNELADFNQVKGLSDARVILVGTSGIQSQSSPADYIANTGQPIEAIVQSVVDLIASRNPPTATQTVQVNEAFTLLTDEKDPELDPIIQKQTMYVHNENFYDNPTGHAAFAKAAYDPTGWSAETLKTSFAYPGEYTIYRRVKDQPSTDPKLAQYSYYSNEAETVIRVHRKPFALATLDWTYNMGCSCYKTTWVDKSYDLDHNVSDPVARGIVERKIRYQFNGEWYYKIPDELQPGSYHLEYTVKDVEGAWSDPFGLDFVLAATPPPQLKAKLKATDSTFTIAGGVPASESVTGYELWTRFPLSVNLQFLMGSYINKTVSYFTGTMSGSDISWDDYTTAIPATTPDGTYNYRIQANGVNGTSAYQDFSMKVLTPINLVPRVDSATATDVTDIVTKDPITIRAITTEYPNQTIVKLFKGTSYQQSISLTGTVTATTGVGSKTWVSAAYTVPTIPDGNYTFEWTSRTPNGNVQVVSKVIHVINNRPPTGDFSWSPSPVYEGDMVQFSTAVDDPDQDALQVAYEITSPTGTRQSYNYQRNAPYLQHSGPSLRMLTPGLWTVSMTVSDGTAPPVSIMKTIRVEALSVIGTVKHTPEWESNRQVYNSKHNPDRSADTFWAGEAFVLEAGTTDTGASSTKAVSVTVSMFDGNAKTLSANDAVRRTSWSGILRSADTNIDFLQLEDGAYTFVFTATYSNGTVKTDAVTITISDQVYAFVRVHRLQ</sequence>
<dbReference type="Proteomes" id="UP001596108">
    <property type="component" value="Unassembled WGS sequence"/>
</dbReference>
<dbReference type="NCBIfam" id="NF047340">
    <property type="entry name" value="Athe_2463_dom"/>
    <property type="match status" value="1"/>
</dbReference>
<dbReference type="EMBL" id="JBHSNC010000057">
    <property type="protein sequence ID" value="MFC5532031.1"/>
    <property type="molecule type" value="Genomic_DNA"/>
</dbReference>
<comment type="caution">
    <text evidence="2">The sequence shown here is derived from an EMBL/GenBank/DDBJ whole genome shotgun (WGS) entry which is preliminary data.</text>
</comment>
<evidence type="ECO:0000313" key="3">
    <source>
        <dbReference type="Proteomes" id="UP001596108"/>
    </source>
</evidence>
<accession>A0ABW0R5M5</accession>
<evidence type="ECO:0000313" key="2">
    <source>
        <dbReference type="EMBL" id="MFC5532031.1"/>
    </source>
</evidence>
<dbReference type="InterPro" id="IPR013783">
    <property type="entry name" value="Ig-like_fold"/>
</dbReference>
<dbReference type="Gene3D" id="2.60.40.10">
    <property type="entry name" value="Immunoglobulins"/>
    <property type="match status" value="1"/>
</dbReference>
<evidence type="ECO:0000256" key="1">
    <source>
        <dbReference type="SAM" id="MobiDB-lite"/>
    </source>
</evidence>
<organism evidence="2 3">
    <name type="scientific">Cohnella yongneupensis</name>
    <dbReference type="NCBI Taxonomy" id="425006"/>
    <lineage>
        <taxon>Bacteria</taxon>
        <taxon>Bacillati</taxon>
        <taxon>Bacillota</taxon>
        <taxon>Bacilli</taxon>
        <taxon>Bacillales</taxon>
        <taxon>Paenibacillaceae</taxon>
        <taxon>Cohnella</taxon>
    </lineage>
</organism>
<gene>
    <name evidence="2" type="ORF">ACFPQ4_21655</name>
</gene>